<comment type="similarity">
    <text evidence="5">Belongs to the methyl-accepting chemotaxis (MCP) protein family.</text>
</comment>
<evidence type="ECO:0000256" key="7">
    <source>
        <dbReference type="SAM" id="MobiDB-lite"/>
    </source>
</evidence>
<dbReference type="Pfam" id="PF00672">
    <property type="entry name" value="HAMP"/>
    <property type="match status" value="1"/>
</dbReference>
<keyword evidence="4 6" id="KW-0807">Transducer</keyword>
<dbReference type="EMBL" id="JACEFG010000001">
    <property type="protein sequence ID" value="MBA2173295.1"/>
    <property type="molecule type" value="Genomic_DNA"/>
</dbReference>
<dbReference type="Pfam" id="PF00015">
    <property type="entry name" value="MCPsignal"/>
    <property type="match status" value="1"/>
</dbReference>
<comment type="caution">
    <text evidence="11">The sequence shown here is derived from an EMBL/GenBank/DDBJ whole genome shotgun (WGS) entry which is preliminary data.</text>
</comment>
<keyword evidence="8" id="KW-1133">Transmembrane helix</keyword>
<keyword evidence="12" id="KW-1185">Reference proteome</keyword>
<sequence>MSSIRNRVWLIIGVSLLSLLVLIGFSTYFFNEQSELAEESRNVQAARQDSEEIKYLMSFTAQKQQAFLSDPDNESAKKIEGAIQLVIDQSNNFANKYSAYPEISDKFSAIEESAKQYSSELEPLINMFRIVGFSDTEGMYKFINESYYEFEKMVTSIDNPRLKANLSEMKLLEQKFLNDPTEAHLNDFKSSAAVFEENAKALDISDRLMSSVNTTLLKYEQTLNSIKNTFSQAEVTKDSFEEIASTVSNQIDEVIVATDSINRSMEAEQSDLKSMMTLLLSIIGGLALLITFSIGFILIRSISKSINSLKDGASIIGQGDLSHRIQIKSKDELTEVAEQFNQMADRMDHSLNKVLGASQVLHTSSDHLADVSDQTTMQAQEVNEAINQVATGSQDQANKVDESTQLIEHVSEAINETKKSAQDIDDRLKEADQDGKAGLLTVAELEKTSQSFIELASHMSSEVQEASKQSKEVNKIVATIEDIADNTNLLALNAAIESARAGEAGKGFAVVADEVRKLAERSKQEAHSIQELVHNMTNQMTRLSTEAEQFEQYQGSQNKAVNQTRDAFDRISNHVQDMNKQIIQVKDAVHGVEHVNEDVKQKLHEISIISEEAVATAEEVAASSENQVLSIEQVNQSATDLQGLSQELSAEVNQFKITELKDLEEENTEDTEQSDENEEVLLLHNDPEGETMEYETQEIHEDEELYEDNNEDPFTHMNENDENDGQNEKLA</sequence>
<evidence type="ECO:0000256" key="6">
    <source>
        <dbReference type="PROSITE-ProRule" id="PRU00284"/>
    </source>
</evidence>
<evidence type="ECO:0000256" key="5">
    <source>
        <dbReference type="ARBA" id="ARBA00029447"/>
    </source>
</evidence>
<dbReference type="InterPro" id="IPR004089">
    <property type="entry name" value="MCPsignal_dom"/>
</dbReference>
<keyword evidence="2" id="KW-1003">Cell membrane</keyword>
<feature type="transmembrane region" description="Helical" evidence="8">
    <location>
        <begin position="7"/>
        <end position="30"/>
    </location>
</feature>
<organism evidence="11 12">
    <name type="scientific">Halobacillus locisalis</name>
    <dbReference type="NCBI Taxonomy" id="220753"/>
    <lineage>
        <taxon>Bacteria</taxon>
        <taxon>Bacillati</taxon>
        <taxon>Bacillota</taxon>
        <taxon>Bacilli</taxon>
        <taxon>Bacillales</taxon>
        <taxon>Bacillaceae</taxon>
        <taxon>Halobacillus</taxon>
    </lineage>
</organism>
<evidence type="ECO:0000256" key="4">
    <source>
        <dbReference type="ARBA" id="ARBA00023224"/>
    </source>
</evidence>
<dbReference type="SUPFAM" id="SSF58104">
    <property type="entry name" value="Methyl-accepting chemotaxis protein (MCP) signaling domain"/>
    <property type="match status" value="1"/>
</dbReference>
<dbReference type="RefSeq" id="WP_181470367.1">
    <property type="nucleotide sequence ID" value="NZ_JACEFG010000001.1"/>
</dbReference>
<evidence type="ECO:0000256" key="1">
    <source>
        <dbReference type="ARBA" id="ARBA00004236"/>
    </source>
</evidence>
<evidence type="ECO:0000256" key="3">
    <source>
        <dbReference type="ARBA" id="ARBA00023136"/>
    </source>
</evidence>
<feature type="transmembrane region" description="Helical" evidence="8">
    <location>
        <begin position="275"/>
        <end position="299"/>
    </location>
</feature>
<dbReference type="PROSITE" id="PS50885">
    <property type="entry name" value="HAMP"/>
    <property type="match status" value="1"/>
</dbReference>
<dbReference type="PANTHER" id="PTHR32089:SF112">
    <property type="entry name" value="LYSOZYME-LIKE PROTEIN-RELATED"/>
    <property type="match status" value="1"/>
</dbReference>
<feature type="domain" description="Methyl-accepting transducer" evidence="9">
    <location>
        <begin position="371"/>
        <end position="628"/>
    </location>
</feature>
<dbReference type="CDD" id="cd06225">
    <property type="entry name" value="HAMP"/>
    <property type="match status" value="1"/>
</dbReference>
<dbReference type="Gene3D" id="6.10.340.10">
    <property type="match status" value="1"/>
</dbReference>
<evidence type="ECO:0000256" key="2">
    <source>
        <dbReference type="ARBA" id="ARBA00022475"/>
    </source>
</evidence>
<proteinExistence type="inferred from homology"/>
<dbReference type="GO" id="GO:0005886">
    <property type="term" value="C:plasma membrane"/>
    <property type="evidence" value="ECO:0007669"/>
    <property type="project" value="UniProtKB-SubCell"/>
</dbReference>
<feature type="region of interest" description="Disordered" evidence="7">
    <location>
        <begin position="662"/>
        <end position="731"/>
    </location>
</feature>
<comment type="subcellular location">
    <subcellularLocation>
        <location evidence="1">Cell membrane</location>
    </subcellularLocation>
</comment>
<dbReference type="GO" id="GO:0007165">
    <property type="term" value="P:signal transduction"/>
    <property type="evidence" value="ECO:0007669"/>
    <property type="project" value="UniProtKB-KW"/>
</dbReference>
<evidence type="ECO:0000259" key="9">
    <source>
        <dbReference type="PROSITE" id="PS50111"/>
    </source>
</evidence>
<dbReference type="PANTHER" id="PTHR32089">
    <property type="entry name" value="METHYL-ACCEPTING CHEMOTAXIS PROTEIN MCPB"/>
    <property type="match status" value="1"/>
</dbReference>
<protein>
    <submittedName>
        <fullName evidence="11">Methyl-accepting chemotaxis protein</fullName>
    </submittedName>
</protein>
<accession>A0A838CNI3</accession>
<dbReference type="PROSITE" id="PS50111">
    <property type="entry name" value="CHEMOTAXIS_TRANSDUC_2"/>
    <property type="match status" value="1"/>
</dbReference>
<evidence type="ECO:0000259" key="10">
    <source>
        <dbReference type="PROSITE" id="PS50885"/>
    </source>
</evidence>
<dbReference type="SMART" id="SM00283">
    <property type="entry name" value="MA"/>
    <property type="match status" value="1"/>
</dbReference>
<feature type="compositionally biased region" description="Acidic residues" evidence="7">
    <location>
        <begin position="688"/>
        <end position="711"/>
    </location>
</feature>
<dbReference type="Proteomes" id="UP000571017">
    <property type="component" value="Unassembled WGS sequence"/>
</dbReference>
<dbReference type="AlphaFoldDB" id="A0A838CNI3"/>
<feature type="compositionally biased region" description="Acidic residues" evidence="7">
    <location>
        <begin position="662"/>
        <end position="679"/>
    </location>
</feature>
<name>A0A838CNI3_9BACI</name>
<evidence type="ECO:0000313" key="11">
    <source>
        <dbReference type="EMBL" id="MBA2173295.1"/>
    </source>
</evidence>
<dbReference type="InterPro" id="IPR003660">
    <property type="entry name" value="HAMP_dom"/>
</dbReference>
<dbReference type="SMART" id="SM00304">
    <property type="entry name" value="HAMP"/>
    <property type="match status" value="1"/>
</dbReference>
<evidence type="ECO:0000256" key="8">
    <source>
        <dbReference type="SAM" id="Phobius"/>
    </source>
</evidence>
<evidence type="ECO:0000313" key="12">
    <source>
        <dbReference type="Proteomes" id="UP000571017"/>
    </source>
</evidence>
<dbReference type="Gene3D" id="1.10.287.950">
    <property type="entry name" value="Methyl-accepting chemotaxis protein"/>
    <property type="match status" value="1"/>
</dbReference>
<keyword evidence="8" id="KW-0812">Transmembrane</keyword>
<reference evidence="11 12" key="1">
    <citation type="journal article" date="2004" name="Extremophiles">
        <title>Halobacillus locisalis sp. nov., a halophilic bacterium isolated from a marine solar saltern of the Yellow Sea in Korea.</title>
        <authorList>
            <person name="Yoon J.H."/>
            <person name="Kang K.H."/>
            <person name="Oh T.K."/>
            <person name="Park Y.H."/>
        </authorList>
    </citation>
    <scope>NUCLEOTIDE SEQUENCE [LARGE SCALE GENOMIC DNA]</scope>
    <source>
        <strain evidence="11 12">KCTC 3788</strain>
    </source>
</reference>
<feature type="domain" description="HAMP" evidence="10">
    <location>
        <begin position="300"/>
        <end position="352"/>
    </location>
</feature>
<gene>
    <name evidence="11" type="ORF">H0266_00120</name>
</gene>
<keyword evidence="3 8" id="KW-0472">Membrane</keyword>